<dbReference type="RefSeq" id="WP_084057615.1">
    <property type="nucleotide sequence ID" value="NZ_FWXF01000009.1"/>
</dbReference>
<keyword evidence="3 6" id="KW-1133">Transmembrane helix</keyword>
<dbReference type="STRING" id="1121390.SAMN02746041_01871"/>
<reference evidence="7 8" key="1">
    <citation type="submission" date="2017-04" db="EMBL/GenBank/DDBJ databases">
        <authorList>
            <person name="Afonso C.L."/>
            <person name="Miller P.J."/>
            <person name="Scott M.A."/>
            <person name="Spackman E."/>
            <person name="Goraichik I."/>
            <person name="Dimitrov K.M."/>
            <person name="Suarez D.L."/>
            <person name="Swayne D.E."/>
        </authorList>
    </citation>
    <scope>NUCLEOTIDE SEQUENCE [LARGE SCALE GENOMIC DNA]</scope>
    <source>
        <strain evidence="7 8">DSM 13146</strain>
    </source>
</reference>
<evidence type="ECO:0000256" key="2">
    <source>
        <dbReference type="ARBA" id="ARBA00022692"/>
    </source>
</evidence>
<dbReference type="Proteomes" id="UP000192783">
    <property type="component" value="Unassembled WGS sequence"/>
</dbReference>
<proteinExistence type="predicted"/>
<feature type="transmembrane region" description="Helical" evidence="6">
    <location>
        <begin position="90"/>
        <end position="113"/>
    </location>
</feature>
<evidence type="ECO:0000256" key="5">
    <source>
        <dbReference type="SAM" id="MobiDB-lite"/>
    </source>
</evidence>
<keyword evidence="8" id="KW-1185">Reference proteome</keyword>
<gene>
    <name evidence="7" type="ORF">SAMN02746041_01871</name>
</gene>
<evidence type="ECO:0000256" key="4">
    <source>
        <dbReference type="ARBA" id="ARBA00023136"/>
    </source>
</evidence>
<evidence type="ECO:0000313" key="8">
    <source>
        <dbReference type="Proteomes" id="UP000192783"/>
    </source>
</evidence>
<keyword evidence="4 6" id="KW-0472">Membrane</keyword>
<protein>
    <recommendedName>
        <fullName evidence="9">DUF4870 domain-containing protein</fullName>
    </recommendedName>
</protein>
<evidence type="ECO:0000256" key="6">
    <source>
        <dbReference type="SAM" id="Phobius"/>
    </source>
</evidence>
<feature type="region of interest" description="Disordered" evidence="5">
    <location>
        <begin position="1"/>
        <end position="21"/>
    </location>
</feature>
<evidence type="ECO:0008006" key="9">
    <source>
        <dbReference type="Google" id="ProtNLM"/>
    </source>
</evidence>
<accession>A0A1W1XIX1</accession>
<dbReference type="OrthoDB" id="9808930at2"/>
<dbReference type="EMBL" id="FWXF01000009">
    <property type="protein sequence ID" value="SMC23930.1"/>
    <property type="molecule type" value="Genomic_DNA"/>
</dbReference>
<sequence>MDAKKSEPRSKRPPADERDVDRIAGNTDEAHTWACMCHFSALLGAIWWIPTSTLWLPVGHLLCPLVVWLYKRKDSPWIDFAGREALNFQAAMTVYGAVGGLILSGTICALWLWCVAVTDLFWIIRGGVSASHGRFFTYPLIPWRLLREPKSVSALRTRYPHLF</sequence>
<dbReference type="AlphaFoldDB" id="A0A1W1XIX1"/>
<evidence type="ECO:0000256" key="1">
    <source>
        <dbReference type="ARBA" id="ARBA00004141"/>
    </source>
</evidence>
<dbReference type="Pfam" id="PF09685">
    <property type="entry name" value="MamF_MmsF"/>
    <property type="match status" value="1"/>
</dbReference>
<feature type="transmembrane region" description="Helical" evidence="6">
    <location>
        <begin position="54"/>
        <end position="70"/>
    </location>
</feature>
<comment type="subcellular location">
    <subcellularLocation>
        <location evidence="1">Membrane</location>
        <topology evidence="1">Multi-pass membrane protein</topology>
    </subcellularLocation>
</comment>
<name>A0A1W1XIX1_9BACT</name>
<keyword evidence="2 6" id="KW-0812">Transmembrane</keyword>
<evidence type="ECO:0000256" key="3">
    <source>
        <dbReference type="ARBA" id="ARBA00022989"/>
    </source>
</evidence>
<organism evidence="7 8">
    <name type="scientific">Desulfacinum hydrothermale DSM 13146</name>
    <dbReference type="NCBI Taxonomy" id="1121390"/>
    <lineage>
        <taxon>Bacteria</taxon>
        <taxon>Pseudomonadati</taxon>
        <taxon>Thermodesulfobacteriota</taxon>
        <taxon>Syntrophobacteria</taxon>
        <taxon>Syntrophobacterales</taxon>
        <taxon>Syntrophobacteraceae</taxon>
        <taxon>Desulfacinum</taxon>
    </lineage>
</organism>
<evidence type="ECO:0000313" key="7">
    <source>
        <dbReference type="EMBL" id="SMC23930.1"/>
    </source>
</evidence>
<dbReference type="InterPro" id="IPR019109">
    <property type="entry name" value="MamF_MmsF"/>
</dbReference>